<accession>A0A2P5GIW4</accession>
<dbReference type="EMBL" id="PQGE01000029">
    <property type="protein sequence ID" value="POP41176.1"/>
    <property type="molecule type" value="Genomic_DNA"/>
</dbReference>
<feature type="transmembrane region" description="Helical" evidence="2">
    <location>
        <begin position="366"/>
        <end position="388"/>
    </location>
</feature>
<dbReference type="OrthoDB" id="181905at2"/>
<dbReference type="GO" id="GO:0005886">
    <property type="term" value="C:plasma membrane"/>
    <property type="evidence" value="ECO:0007669"/>
    <property type="project" value="TreeGrafter"/>
</dbReference>
<feature type="transmembrane region" description="Helical" evidence="2">
    <location>
        <begin position="267"/>
        <end position="286"/>
    </location>
</feature>
<evidence type="ECO:0000256" key="1">
    <source>
        <dbReference type="ARBA" id="ARBA00009617"/>
    </source>
</evidence>
<sequence length="452" mass="49334">MSNGERISIREKVGYSLGDAASHIVFDSSVAILAYFYTDIYGLPPAVMGTMFLLVRLLDAITDPIMGAIADATSTRWGRFRPWLLAICVPFAVSCVLVYSIPDFSDSGKVVYAVAAYIFMTLMYTAINIPYCSLGAALTSDPRENLSLQSWRFAITPIGGALGTAMILPLADYLYPGDRPTGIQVSMAIFGVVGCLMFIVCFLTTKERVQPIKEENLNIARDVKILFKNDQWLILSIYNFMMLVAVVLRGGAVVYYIGTVLNKGSDVVSVFMLGGMFASMLGSVLAKPFGTKFCKIKFSFWINLLTAAIGILCFFVPSTFWFAILIIHIVMSIIQGGNGALQWSMITDANNYGEWKTQRRITGMNVAANIFVIKLGVAVGGAILGWVLAAYGYATGNVAQSASAAQGVILLFTVIPAVFYILTAFSIKFYGLTEKKMDRVVNDLSKGEYKQA</sequence>
<gene>
    <name evidence="4" type="ORF">CHU32_23470</name>
    <name evidence="3" type="ORF">CHU33_23690</name>
</gene>
<dbReference type="Pfam" id="PF13347">
    <property type="entry name" value="MFS_2"/>
    <property type="match status" value="1"/>
</dbReference>
<feature type="transmembrane region" description="Helical" evidence="2">
    <location>
        <begin position="298"/>
        <end position="317"/>
    </location>
</feature>
<feature type="transmembrane region" description="Helical" evidence="2">
    <location>
        <begin position="43"/>
        <end position="62"/>
    </location>
</feature>
<keyword evidence="2" id="KW-1133">Transmembrane helix</keyword>
<dbReference type="InterPro" id="IPR001927">
    <property type="entry name" value="Na/Gal_symport"/>
</dbReference>
<keyword evidence="5" id="KW-1185">Reference proteome</keyword>
<feature type="transmembrane region" description="Helical" evidence="2">
    <location>
        <begin position="183"/>
        <end position="203"/>
    </location>
</feature>
<dbReference type="Proteomes" id="UP000237073">
    <property type="component" value="Unassembled WGS sequence"/>
</dbReference>
<dbReference type="Proteomes" id="UP000247005">
    <property type="component" value="Unassembled WGS sequence"/>
</dbReference>
<organism evidence="4 6">
    <name type="scientific">Superficieibacter electus</name>
    <dbReference type="NCBI Taxonomy" id="2022662"/>
    <lineage>
        <taxon>Bacteria</taxon>
        <taxon>Pseudomonadati</taxon>
        <taxon>Pseudomonadota</taxon>
        <taxon>Gammaproteobacteria</taxon>
        <taxon>Enterobacterales</taxon>
        <taxon>Enterobacteriaceae</taxon>
        <taxon>Superficieibacter</taxon>
    </lineage>
</organism>
<evidence type="ECO:0000313" key="6">
    <source>
        <dbReference type="Proteomes" id="UP000247005"/>
    </source>
</evidence>
<proteinExistence type="inferred from homology"/>
<evidence type="ECO:0000313" key="4">
    <source>
        <dbReference type="EMBL" id="POP43331.1"/>
    </source>
</evidence>
<dbReference type="Gene3D" id="1.20.1250.20">
    <property type="entry name" value="MFS general substrate transporter like domains"/>
    <property type="match status" value="1"/>
</dbReference>
<comment type="similarity">
    <text evidence="1">Belongs to the sodium:galactoside symporter (TC 2.A.2) family.</text>
</comment>
<dbReference type="GO" id="GO:0015293">
    <property type="term" value="F:symporter activity"/>
    <property type="evidence" value="ECO:0007669"/>
    <property type="project" value="InterPro"/>
</dbReference>
<dbReference type="InterPro" id="IPR036259">
    <property type="entry name" value="MFS_trans_sf"/>
</dbReference>
<feature type="transmembrane region" description="Helical" evidence="2">
    <location>
        <begin position="114"/>
        <end position="139"/>
    </location>
</feature>
<protein>
    <submittedName>
        <fullName evidence="4">MFS transporter</fullName>
    </submittedName>
</protein>
<dbReference type="InterPro" id="IPR039672">
    <property type="entry name" value="MFS_2"/>
</dbReference>
<feature type="transmembrane region" description="Helical" evidence="2">
    <location>
        <begin position="232"/>
        <end position="255"/>
    </location>
</feature>
<feature type="transmembrane region" description="Helical" evidence="2">
    <location>
        <begin position="151"/>
        <end position="171"/>
    </location>
</feature>
<keyword evidence="2" id="KW-0472">Membrane</keyword>
<evidence type="ECO:0000256" key="2">
    <source>
        <dbReference type="SAM" id="Phobius"/>
    </source>
</evidence>
<evidence type="ECO:0000313" key="5">
    <source>
        <dbReference type="Proteomes" id="UP000237073"/>
    </source>
</evidence>
<reference evidence="5 6" key="1">
    <citation type="submission" date="2018-01" db="EMBL/GenBank/DDBJ databases">
        <title>Superficieibacter electus gen. nov., sp. nov., an extended-spectrum beta-lactamase possessing member of the Enterobacteriaceae family, isolated from intensive care unit surfaces.</title>
        <authorList>
            <person name="Potter R.F."/>
            <person name="D'Souza A.W."/>
        </authorList>
    </citation>
    <scope>NUCLEOTIDE SEQUENCE [LARGE SCALE GENOMIC DNA]</scope>
    <source>
        <strain evidence="4 6">BP-1</strain>
        <strain evidence="3 5">BP-2</strain>
    </source>
</reference>
<dbReference type="PANTHER" id="PTHR11328:SF24">
    <property type="entry name" value="MAJOR FACILITATOR SUPERFAMILY (MFS) PROFILE DOMAIN-CONTAINING PROTEIN"/>
    <property type="match status" value="1"/>
</dbReference>
<feature type="transmembrane region" description="Helical" evidence="2">
    <location>
        <begin position="83"/>
        <end position="102"/>
    </location>
</feature>
<evidence type="ECO:0000313" key="3">
    <source>
        <dbReference type="EMBL" id="POP41176.1"/>
    </source>
</evidence>
<dbReference type="EMBL" id="PQGD01000025">
    <property type="protein sequence ID" value="POP43331.1"/>
    <property type="molecule type" value="Genomic_DNA"/>
</dbReference>
<dbReference type="SUPFAM" id="SSF103473">
    <property type="entry name" value="MFS general substrate transporter"/>
    <property type="match status" value="1"/>
</dbReference>
<feature type="transmembrane region" description="Helical" evidence="2">
    <location>
        <begin position="323"/>
        <end position="345"/>
    </location>
</feature>
<dbReference type="NCBIfam" id="TIGR00792">
    <property type="entry name" value="gph"/>
    <property type="match status" value="1"/>
</dbReference>
<dbReference type="CDD" id="cd17332">
    <property type="entry name" value="MFS_MelB_like"/>
    <property type="match status" value="1"/>
</dbReference>
<comment type="caution">
    <text evidence="4">The sequence shown here is derived from an EMBL/GenBank/DDBJ whole genome shotgun (WGS) entry which is preliminary data.</text>
</comment>
<feature type="transmembrane region" description="Helical" evidence="2">
    <location>
        <begin position="20"/>
        <end position="37"/>
    </location>
</feature>
<dbReference type="AlphaFoldDB" id="A0A2P5GIW4"/>
<dbReference type="GO" id="GO:0006814">
    <property type="term" value="P:sodium ion transport"/>
    <property type="evidence" value="ECO:0007669"/>
    <property type="project" value="InterPro"/>
</dbReference>
<dbReference type="GO" id="GO:0008643">
    <property type="term" value="P:carbohydrate transport"/>
    <property type="evidence" value="ECO:0007669"/>
    <property type="project" value="InterPro"/>
</dbReference>
<dbReference type="RefSeq" id="WP_103678456.1">
    <property type="nucleotide sequence ID" value="NZ_PQGD01000025.1"/>
</dbReference>
<feature type="transmembrane region" description="Helical" evidence="2">
    <location>
        <begin position="408"/>
        <end position="430"/>
    </location>
</feature>
<keyword evidence="2" id="KW-0812">Transmembrane</keyword>
<dbReference type="PANTHER" id="PTHR11328">
    <property type="entry name" value="MAJOR FACILITATOR SUPERFAMILY DOMAIN-CONTAINING PROTEIN"/>
    <property type="match status" value="1"/>
</dbReference>
<name>A0A2P5GIW4_9ENTR</name>